<dbReference type="AlphaFoldDB" id="A0A4V2QG31"/>
<feature type="coiled-coil region" evidence="1">
    <location>
        <begin position="41"/>
        <end position="68"/>
    </location>
</feature>
<feature type="region of interest" description="Disordered" evidence="2">
    <location>
        <begin position="233"/>
        <end position="256"/>
    </location>
</feature>
<accession>A0A4V2QG31</accession>
<name>A0A4V2QG31_HYDET</name>
<feature type="region of interest" description="Disordered" evidence="2">
    <location>
        <begin position="209"/>
        <end position="228"/>
    </location>
</feature>
<comment type="caution">
    <text evidence="3">The sequence shown here is derived from an EMBL/GenBank/DDBJ whole genome shotgun (WGS) entry which is preliminary data.</text>
</comment>
<reference evidence="3 4" key="1">
    <citation type="submission" date="2019-03" db="EMBL/GenBank/DDBJ databases">
        <title>Genomic Encyclopedia of Type Strains, Phase IV (KMG-IV): sequencing the most valuable type-strain genomes for metagenomic binning, comparative biology and taxonomic classification.</title>
        <authorList>
            <person name="Goeker M."/>
        </authorList>
    </citation>
    <scope>NUCLEOTIDE SEQUENCE [LARGE SCALE GENOMIC DNA]</scope>
    <source>
        <strain evidence="3 4">LX-B</strain>
    </source>
</reference>
<evidence type="ECO:0000313" key="3">
    <source>
        <dbReference type="EMBL" id="TCL74237.1"/>
    </source>
</evidence>
<keyword evidence="1" id="KW-0175">Coiled coil</keyword>
<evidence type="ECO:0000256" key="2">
    <source>
        <dbReference type="SAM" id="MobiDB-lite"/>
    </source>
</evidence>
<feature type="coiled-coil region" evidence="1">
    <location>
        <begin position="103"/>
        <end position="130"/>
    </location>
</feature>
<proteinExistence type="predicted"/>
<organism evidence="3 4">
    <name type="scientific">Hydrogenispora ethanolica</name>
    <dbReference type="NCBI Taxonomy" id="1082276"/>
    <lineage>
        <taxon>Bacteria</taxon>
        <taxon>Bacillati</taxon>
        <taxon>Bacillota</taxon>
        <taxon>Hydrogenispora</taxon>
    </lineage>
</organism>
<gene>
    <name evidence="3" type="ORF">EDC14_1004175</name>
</gene>
<evidence type="ECO:0008006" key="5">
    <source>
        <dbReference type="Google" id="ProtNLM"/>
    </source>
</evidence>
<keyword evidence="4" id="KW-1185">Reference proteome</keyword>
<protein>
    <recommendedName>
        <fullName evidence="5">Minor structural protein GP20</fullName>
    </recommendedName>
</protein>
<feature type="compositionally biased region" description="Gly residues" evidence="2">
    <location>
        <begin position="211"/>
        <end position="223"/>
    </location>
</feature>
<evidence type="ECO:0000256" key="1">
    <source>
        <dbReference type="SAM" id="Coils"/>
    </source>
</evidence>
<evidence type="ECO:0000313" key="4">
    <source>
        <dbReference type="Proteomes" id="UP000295008"/>
    </source>
</evidence>
<dbReference type="EMBL" id="SLUN01000004">
    <property type="protein sequence ID" value="TCL74237.1"/>
    <property type="molecule type" value="Genomic_DNA"/>
</dbReference>
<dbReference type="Proteomes" id="UP000295008">
    <property type="component" value="Unassembled WGS sequence"/>
</dbReference>
<sequence length="256" mass="27489">MTLEELLQALGQLPEGQKFVDALKAAIAAKDAEIVQKTNQYKTASKAQKDAEAKLQAANERLAKFQEHIDIDLETEDLDAALEEWKSKQLEQAKAGGATPPEIAQLQKDMSKLQRELKKAVEAQAAAEKKASEETAKRQNSERTRALLGALTEGKAIKPEQLIKVLADRVKVTDDDSLVFLKEDGEESSVADGVKSWLEANPEFLINNQIPGGGSANGGGKGAQAGSFGKELAKGASVEQTPAMQKAQETYFGKGA</sequence>